<accession>A0ABY8VSP4</accession>
<evidence type="ECO:0000313" key="1">
    <source>
        <dbReference type="EMBL" id="WIM86653.1"/>
    </source>
</evidence>
<reference evidence="1 2" key="1">
    <citation type="journal article" date="2023" name="Microbiol. Resour. Announc.">
        <title>Complete Genome Sequence of Mycobacterium wuenschmanii, a novel Nontuberculous Mycobacterium Isolated from a captive population of Amazon Milk Frogs.</title>
        <authorList>
            <person name="Hicks J."/>
            <person name="Zeineldin M."/>
            <person name="Ward H."/>
            <person name="Wuenschmann A."/>
            <person name="Camp P."/>
            <person name="Farrell D."/>
            <person name="Lehman K."/>
            <person name="Thacker T."/>
            <person name="Cuthbert E."/>
        </authorList>
    </citation>
    <scope>NUCLEOTIDE SEQUENCE [LARGE SCALE GENOMIC DNA]</scope>
    <source>
        <strain evidence="1 2">Wuenschmanii</strain>
    </source>
</reference>
<dbReference type="Proteomes" id="UP001236585">
    <property type="component" value="Chromosome"/>
</dbReference>
<sequence>MGWHRYEGRALADSALTGEARDTELESFIRLDNSRLCDVRLESATATDDYDRSRRWYQVRYLADDGEGGEL</sequence>
<proteinExistence type="predicted"/>
<keyword evidence="2" id="KW-1185">Reference proteome</keyword>
<dbReference type="RefSeq" id="WP_285186098.1">
    <property type="nucleotide sequence ID" value="NZ_CP126981.1"/>
</dbReference>
<gene>
    <name evidence="1" type="ORF">PT015_17390</name>
</gene>
<dbReference type="EMBL" id="CP126981">
    <property type="protein sequence ID" value="WIM86653.1"/>
    <property type="molecule type" value="Genomic_DNA"/>
</dbReference>
<protein>
    <submittedName>
        <fullName evidence="1">Uncharacterized protein</fullName>
    </submittedName>
</protein>
<name>A0ABY8VSP4_9MYCO</name>
<organism evidence="1 2">
    <name type="scientific">Candidatus Mycobacterium wuenschmannii</name>
    <dbReference type="NCBI Taxonomy" id="3027808"/>
    <lineage>
        <taxon>Bacteria</taxon>
        <taxon>Bacillati</taxon>
        <taxon>Actinomycetota</taxon>
        <taxon>Actinomycetes</taxon>
        <taxon>Mycobacteriales</taxon>
        <taxon>Mycobacteriaceae</taxon>
        <taxon>Mycobacterium</taxon>
    </lineage>
</organism>
<evidence type="ECO:0000313" key="2">
    <source>
        <dbReference type="Proteomes" id="UP001236585"/>
    </source>
</evidence>